<keyword evidence="5" id="KW-0238">DNA-binding</keyword>
<reference evidence="10 11" key="1">
    <citation type="journal article" date="2012" name="G3 (Bethesda)">
        <title>Pichia sorbitophila, an interspecies yeast hybrid reveals early steps of genome resolution following polyploidization.</title>
        <authorList>
            <person name="Leh Louis V."/>
            <person name="Despons L."/>
            <person name="Friedrich A."/>
            <person name="Martin T."/>
            <person name="Durrens P."/>
            <person name="Casaregola S."/>
            <person name="Neuveglise C."/>
            <person name="Fairhead C."/>
            <person name="Marck C."/>
            <person name="Cruz J.A."/>
            <person name="Straub M.L."/>
            <person name="Kugler V."/>
            <person name="Sacerdot C."/>
            <person name="Uzunov Z."/>
            <person name="Thierry A."/>
            <person name="Weiss S."/>
            <person name="Bleykasten C."/>
            <person name="De Montigny J."/>
            <person name="Jacques N."/>
            <person name="Jung P."/>
            <person name="Lemaire M."/>
            <person name="Mallet S."/>
            <person name="Morel G."/>
            <person name="Richard G.F."/>
            <person name="Sarkar A."/>
            <person name="Savel G."/>
            <person name="Schacherer J."/>
            <person name="Seret M.L."/>
            <person name="Talla E."/>
            <person name="Samson G."/>
            <person name="Jubin C."/>
            <person name="Poulain J."/>
            <person name="Vacherie B."/>
            <person name="Barbe V."/>
            <person name="Pelletier E."/>
            <person name="Sherman D.J."/>
            <person name="Westhof E."/>
            <person name="Weissenbach J."/>
            <person name="Baret P.V."/>
            <person name="Wincker P."/>
            <person name="Gaillardin C."/>
            <person name="Dujon B."/>
            <person name="Souciet J.L."/>
        </authorList>
    </citation>
    <scope>NUCLEOTIDE SEQUENCE [LARGE SCALE GENOMIC DNA]</scope>
    <source>
        <strain evidence="11">ATCC MYA-4447 / BCRC 22081 / CBS 7064 / NBRC 10061 / NRRL Y-12695</strain>
    </source>
</reference>
<dbReference type="GO" id="GO:0005634">
    <property type="term" value="C:nucleus"/>
    <property type="evidence" value="ECO:0007669"/>
    <property type="project" value="UniProtKB-SubCell"/>
</dbReference>
<evidence type="ECO:0000256" key="3">
    <source>
        <dbReference type="ARBA" id="ARBA00022833"/>
    </source>
</evidence>
<feature type="domain" description="Zn(2)-C6 fungal-type" evidence="9">
    <location>
        <begin position="49"/>
        <end position="82"/>
    </location>
</feature>
<keyword evidence="11" id="KW-1185">Reference proteome</keyword>
<dbReference type="PANTHER" id="PTHR31845:SF34">
    <property type="entry name" value="TRANSCRIPTIONAL ACTIVATOR OF PROTEASES PRTT"/>
    <property type="match status" value="1"/>
</dbReference>
<keyword evidence="3" id="KW-0862">Zinc</keyword>
<keyword evidence="7" id="KW-0539">Nucleus</keyword>
<organism evidence="10 11">
    <name type="scientific">Pichia sorbitophila (strain ATCC MYA-4447 / BCRC 22081 / CBS 7064 / NBRC 10061 / NRRL Y-12695)</name>
    <name type="common">Hybrid yeast</name>
    <dbReference type="NCBI Taxonomy" id="559304"/>
    <lineage>
        <taxon>Eukaryota</taxon>
        <taxon>Fungi</taxon>
        <taxon>Dikarya</taxon>
        <taxon>Ascomycota</taxon>
        <taxon>Saccharomycotina</taxon>
        <taxon>Pichiomycetes</taxon>
        <taxon>Debaryomycetaceae</taxon>
        <taxon>Millerozyma</taxon>
    </lineage>
</organism>
<name>G8YF18_PICSO</name>
<dbReference type="Gene3D" id="4.10.240.10">
    <property type="entry name" value="Zn(2)-C6 fungal-type DNA-binding domain"/>
    <property type="match status" value="1"/>
</dbReference>
<dbReference type="EMBL" id="FO082051">
    <property type="protein sequence ID" value="CCE81767.1"/>
    <property type="molecule type" value="Genomic_DNA"/>
</dbReference>
<evidence type="ECO:0000313" key="11">
    <source>
        <dbReference type="Proteomes" id="UP000005222"/>
    </source>
</evidence>
<evidence type="ECO:0000256" key="4">
    <source>
        <dbReference type="ARBA" id="ARBA00023015"/>
    </source>
</evidence>
<dbReference type="PROSITE" id="PS50048">
    <property type="entry name" value="ZN2_CY6_FUNGAL_2"/>
    <property type="match status" value="1"/>
</dbReference>
<dbReference type="CDD" id="cd00067">
    <property type="entry name" value="GAL4"/>
    <property type="match status" value="1"/>
</dbReference>
<dbReference type="InterPro" id="IPR001138">
    <property type="entry name" value="Zn2Cys6_DnaBD"/>
</dbReference>
<dbReference type="HOGENOM" id="CLU_021797_0_0_1"/>
<dbReference type="AlphaFoldDB" id="G8YF18"/>
<dbReference type="CDD" id="cd12148">
    <property type="entry name" value="fungal_TF_MHR"/>
    <property type="match status" value="1"/>
</dbReference>
<evidence type="ECO:0000256" key="2">
    <source>
        <dbReference type="ARBA" id="ARBA00022723"/>
    </source>
</evidence>
<protein>
    <submittedName>
        <fullName evidence="10">Piso0_002439 protein</fullName>
    </submittedName>
</protein>
<feature type="region of interest" description="Disordered" evidence="8">
    <location>
        <begin position="1"/>
        <end position="38"/>
    </location>
</feature>
<evidence type="ECO:0000313" key="10">
    <source>
        <dbReference type="EMBL" id="CCE81767.1"/>
    </source>
</evidence>
<dbReference type="eggNOG" id="ENOG502QUEK">
    <property type="taxonomic scope" value="Eukaryota"/>
</dbReference>
<dbReference type="SUPFAM" id="SSF57701">
    <property type="entry name" value="Zn2/Cys6 DNA-binding domain"/>
    <property type="match status" value="1"/>
</dbReference>
<proteinExistence type="predicted"/>
<feature type="region of interest" description="Disordered" evidence="8">
    <location>
        <begin position="151"/>
        <end position="172"/>
    </location>
</feature>
<evidence type="ECO:0000256" key="1">
    <source>
        <dbReference type="ARBA" id="ARBA00004123"/>
    </source>
</evidence>
<feature type="compositionally biased region" description="Basic residues" evidence="8">
    <location>
        <begin position="16"/>
        <end position="25"/>
    </location>
</feature>
<dbReference type="InParanoid" id="G8YF18"/>
<dbReference type="PROSITE" id="PS00463">
    <property type="entry name" value="ZN2_CY6_FUNGAL_1"/>
    <property type="match status" value="1"/>
</dbReference>
<dbReference type="GO" id="GO:0000976">
    <property type="term" value="F:transcription cis-regulatory region binding"/>
    <property type="evidence" value="ECO:0007669"/>
    <property type="project" value="TreeGrafter"/>
</dbReference>
<dbReference type="GO" id="GO:0000981">
    <property type="term" value="F:DNA-binding transcription factor activity, RNA polymerase II-specific"/>
    <property type="evidence" value="ECO:0007669"/>
    <property type="project" value="InterPro"/>
</dbReference>
<evidence type="ECO:0000256" key="8">
    <source>
        <dbReference type="SAM" id="MobiDB-lite"/>
    </source>
</evidence>
<accession>G8YF18</accession>
<evidence type="ECO:0000256" key="6">
    <source>
        <dbReference type="ARBA" id="ARBA00023163"/>
    </source>
</evidence>
<evidence type="ECO:0000259" key="9">
    <source>
        <dbReference type="PROSITE" id="PS50048"/>
    </source>
</evidence>
<dbReference type="OrthoDB" id="2595934at2759"/>
<evidence type="ECO:0000256" key="7">
    <source>
        <dbReference type="ARBA" id="ARBA00023242"/>
    </source>
</evidence>
<dbReference type="Proteomes" id="UP000005222">
    <property type="component" value="Chromosome I"/>
</dbReference>
<keyword evidence="6" id="KW-0804">Transcription</keyword>
<evidence type="ECO:0000256" key="5">
    <source>
        <dbReference type="ARBA" id="ARBA00023125"/>
    </source>
</evidence>
<dbReference type="GO" id="GO:0008270">
    <property type="term" value="F:zinc ion binding"/>
    <property type="evidence" value="ECO:0007669"/>
    <property type="project" value="InterPro"/>
</dbReference>
<dbReference type="PANTHER" id="PTHR31845">
    <property type="entry name" value="FINGER DOMAIN PROTEIN, PUTATIVE-RELATED"/>
    <property type="match status" value="1"/>
</dbReference>
<dbReference type="SMART" id="SM00066">
    <property type="entry name" value="GAL4"/>
    <property type="match status" value="1"/>
</dbReference>
<comment type="subcellular location">
    <subcellularLocation>
        <location evidence="1">Nucleus</location>
    </subcellularLocation>
</comment>
<keyword evidence="4" id="KW-0805">Transcription regulation</keyword>
<dbReference type="OMA" id="CLQDKFP"/>
<keyword evidence="2" id="KW-0479">Metal-binding</keyword>
<gene>
    <name evidence="10" type="primary">Piso0_002439</name>
    <name evidence="10" type="ORF">GNLVRS01_PISO0I10194g</name>
</gene>
<dbReference type="STRING" id="559304.G8YF18"/>
<dbReference type="InterPro" id="IPR051089">
    <property type="entry name" value="prtT"/>
</dbReference>
<sequence length="721" mass="81458">MGDLHENSNVIASDSKRKRSSGKKNRTAEVPRQVSVSRRHAQATRTLKACDFCRKQKTRCFKASEEDTSCLRCTFLKKECSFAHEKVLQDSAPSSLQGKDLHQLDVKYKLDQIYNGVREILAHVSSPDSYKLSNQAKEIAEAADDARRSIATSGLPFGGQDPEPKHHLGGQNIGGAGVQDVFSLGNVGISPLYDLHMHSFKMAPFSIVSNQSAPQAIPNPIAKLINLKGDHPASKDLPIKAYGDIIDLNILSELEATYLINDFRTNYGRWVSFPVNIPSEQLIGRIRIKSPLLLTTCCCISLRYSIDQDIFPDNPKSNKEIYRDLIQSLLAELGRGILQVSAFQDGNYRYGDVEFLQALVILSIYSLSLSALASYNLTDESKGTIGQGNLLAHLNLDAWYLSSIGLTTFLSRSTFGTLMQKLTDDEFNDNSAYSILFDDIDGDTHQLLTLLRIYNHLVLVHLINSIFSGRSCVIDALKLRYCTATLGLPSSTNFDGRMVSEINILTVTYNFIQKSVHNAMGMDIIEREIGYKEVQSEIENWYNQWSYLFEQPSLQFVEPCYYFCVLVVVYAYNFQKSLLNTNQATFQLFDLYENDNIYFILDNSDGKSLRKMLESSYDLVKFVKTVESNSYFAYLSDQLHFCFYFGALFLLKILHYLKDTKQLEVVNSFDGNTNLEVVLADIHELIGKFEKIGGYSSNIIVKYYEGLQKIIDETFPGWDKD</sequence>
<dbReference type="InterPro" id="IPR036864">
    <property type="entry name" value="Zn2-C6_fun-type_DNA-bd_sf"/>
</dbReference>